<evidence type="ECO:0000256" key="1">
    <source>
        <dbReference type="ARBA" id="ARBA00007592"/>
    </source>
</evidence>
<reference evidence="6 7" key="1">
    <citation type="submission" date="2019-08" db="EMBL/GenBank/DDBJ databases">
        <title>Hyperibacter terrae gen. nov., sp. nov. and Hyperibacter viscosus sp. nov., two new members in the family Rhodospirillaceae isolated from the rhizosphere of Hypericum perforatum.</title>
        <authorList>
            <person name="Noviana Z."/>
        </authorList>
    </citation>
    <scope>NUCLEOTIDE SEQUENCE [LARGE SCALE GENOMIC DNA]</scope>
    <source>
        <strain evidence="6 7">R5959</strain>
    </source>
</reference>
<dbReference type="RefSeq" id="WP_151118110.1">
    <property type="nucleotide sequence ID" value="NZ_CP042582.1"/>
</dbReference>
<feature type="active site" description="Proton donor/acceptor" evidence="4">
    <location>
        <position position="136"/>
    </location>
</feature>
<evidence type="ECO:0000313" key="6">
    <source>
        <dbReference type="EMBL" id="QEX22647.1"/>
    </source>
</evidence>
<comment type="similarity">
    <text evidence="1 3">Belongs to the DapA family.</text>
</comment>
<dbReference type="PRINTS" id="PR00146">
    <property type="entry name" value="DHPICSNTHASE"/>
</dbReference>
<dbReference type="InterPro" id="IPR013785">
    <property type="entry name" value="Aldolase_TIM"/>
</dbReference>
<evidence type="ECO:0000256" key="5">
    <source>
        <dbReference type="PIRSR" id="PIRSR001365-2"/>
    </source>
</evidence>
<feature type="binding site" evidence="5">
    <location>
        <position position="48"/>
    </location>
    <ligand>
        <name>pyruvate</name>
        <dbReference type="ChEBI" id="CHEBI:15361"/>
    </ligand>
</feature>
<sequence>MSDLKGICVPICTPFDKSGDRIDEGALAAHVDSLLDAGVHIILSCGGTGEFAYLTEEERRRIHTLVGKQVRGKARFVVQSSAISTRDTIENAKFAESVGAEAIMVLPPYFEGPTMDGVMWHYEHVARAIKTPIIIYNIPQHTNRDVTPELFARLLKIENIQYIKDSKGDLTRIQQLVATGGKVFNGGDTLMFPALMGGCERVIWGGANAVPREAVQLYELFAAGKLAEAAALWKRLLPAQIFFWTHDYNSAVKAATNLLGGKVGICRKPALPLTDAELAELRQALSALGRPLASAA</sequence>
<keyword evidence="7" id="KW-1185">Reference proteome</keyword>
<feature type="active site" description="Schiff-base intermediate with substrate" evidence="4">
    <location>
        <position position="164"/>
    </location>
</feature>
<accession>A0A5J6MZQ3</accession>
<dbReference type="CDD" id="cd00408">
    <property type="entry name" value="DHDPS-like"/>
    <property type="match status" value="1"/>
</dbReference>
<dbReference type="GO" id="GO:0008840">
    <property type="term" value="F:4-hydroxy-tetrahydrodipicolinate synthase activity"/>
    <property type="evidence" value="ECO:0007669"/>
    <property type="project" value="TreeGrafter"/>
</dbReference>
<name>A0A5J6MZQ3_9PROT</name>
<dbReference type="Pfam" id="PF00701">
    <property type="entry name" value="DHDPS"/>
    <property type="match status" value="1"/>
</dbReference>
<dbReference type="PANTHER" id="PTHR12128:SF66">
    <property type="entry name" value="4-HYDROXY-2-OXOGLUTARATE ALDOLASE, MITOCHONDRIAL"/>
    <property type="match status" value="1"/>
</dbReference>
<dbReference type="PIRSF" id="PIRSF001365">
    <property type="entry name" value="DHDPS"/>
    <property type="match status" value="1"/>
</dbReference>
<dbReference type="OrthoDB" id="9782828at2"/>
<dbReference type="EMBL" id="CP042582">
    <property type="protein sequence ID" value="QEX22647.1"/>
    <property type="molecule type" value="Genomic_DNA"/>
</dbReference>
<evidence type="ECO:0000256" key="3">
    <source>
        <dbReference type="PIRNR" id="PIRNR001365"/>
    </source>
</evidence>
<dbReference type="Proteomes" id="UP000325797">
    <property type="component" value="Chromosome"/>
</dbReference>
<dbReference type="SMART" id="SM01130">
    <property type="entry name" value="DHDPS"/>
    <property type="match status" value="1"/>
</dbReference>
<protein>
    <submittedName>
        <fullName evidence="6">4-hydroxy-tetrahydrodipicolinate synthase</fullName>
    </submittedName>
</protein>
<evidence type="ECO:0000256" key="2">
    <source>
        <dbReference type="ARBA" id="ARBA00023239"/>
    </source>
</evidence>
<organism evidence="6 7">
    <name type="scientific">Hypericibacter adhaerens</name>
    <dbReference type="NCBI Taxonomy" id="2602016"/>
    <lineage>
        <taxon>Bacteria</taxon>
        <taxon>Pseudomonadati</taxon>
        <taxon>Pseudomonadota</taxon>
        <taxon>Alphaproteobacteria</taxon>
        <taxon>Rhodospirillales</taxon>
        <taxon>Dongiaceae</taxon>
        <taxon>Hypericibacter</taxon>
    </lineage>
</organism>
<feature type="binding site" evidence="5">
    <location>
        <position position="203"/>
    </location>
    <ligand>
        <name>pyruvate</name>
        <dbReference type="ChEBI" id="CHEBI:15361"/>
    </ligand>
</feature>
<dbReference type="Gene3D" id="3.20.20.70">
    <property type="entry name" value="Aldolase class I"/>
    <property type="match status" value="1"/>
</dbReference>
<proteinExistence type="inferred from homology"/>
<dbReference type="SUPFAM" id="SSF51569">
    <property type="entry name" value="Aldolase"/>
    <property type="match status" value="1"/>
</dbReference>
<dbReference type="PANTHER" id="PTHR12128">
    <property type="entry name" value="DIHYDRODIPICOLINATE SYNTHASE"/>
    <property type="match status" value="1"/>
</dbReference>
<dbReference type="KEGG" id="hadh:FRZ61_25790"/>
<dbReference type="InterPro" id="IPR002220">
    <property type="entry name" value="DapA-like"/>
</dbReference>
<gene>
    <name evidence="6" type="primary">dapA</name>
    <name evidence="6" type="ORF">FRZ61_25790</name>
</gene>
<evidence type="ECO:0000313" key="7">
    <source>
        <dbReference type="Proteomes" id="UP000325797"/>
    </source>
</evidence>
<evidence type="ECO:0000256" key="4">
    <source>
        <dbReference type="PIRSR" id="PIRSR001365-1"/>
    </source>
</evidence>
<dbReference type="AlphaFoldDB" id="A0A5J6MZQ3"/>
<keyword evidence="2 3" id="KW-0456">Lyase</keyword>